<dbReference type="RefSeq" id="WP_125082523.1">
    <property type="nucleotide sequence ID" value="NZ_CP034248.1"/>
</dbReference>
<gene>
    <name evidence="1" type="ORF">EIM92_10020</name>
</gene>
<dbReference type="KEGG" id="plen:EIM92_10020"/>
<dbReference type="EMBL" id="CP034248">
    <property type="protein sequence ID" value="AZK46465.1"/>
    <property type="molecule type" value="Genomic_DNA"/>
</dbReference>
<keyword evidence="2" id="KW-1185">Reference proteome</keyword>
<name>A0A3Q8S4Q2_9BACL</name>
<dbReference type="AlphaFoldDB" id="A0A3Q8S4Q2"/>
<dbReference type="OrthoDB" id="2606134at2"/>
<reference evidence="1 2" key="1">
    <citation type="submission" date="2018-11" db="EMBL/GenBank/DDBJ databases">
        <title>Genome sequencing of Paenibacillus lentus DSM25539(T).</title>
        <authorList>
            <person name="Kook J.-K."/>
            <person name="Park S.-N."/>
            <person name="Lim Y.K."/>
        </authorList>
    </citation>
    <scope>NUCLEOTIDE SEQUENCE [LARGE SCALE GENOMIC DNA]</scope>
    <source>
        <strain evidence="1 2">DSM 25539</strain>
    </source>
</reference>
<dbReference type="Proteomes" id="UP000273145">
    <property type="component" value="Chromosome"/>
</dbReference>
<evidence type="ECO:0000313" key="2">
    <source>
        <dbReference type="Proteomes" id="UP000273145"/>
    </source>
</evidence>
<accession>A0A3Q8S4Q2</accession>
<evidence type="ECO:0000313" key="1">
    <source>
        <dbReference type="EMBL" id="AZK46465.1"/>
    </source>
</evidence>
<sequence length="83" mass="9780">MNEIDEYVNEVLLHIRADRQIKRRIREDLIASLSERIAYESNRSSHEVIASLGSPAEMAKEYMENLRLLKKPLSRSHYRINLV</sequence>
<organism evidence="1 2">
    <name type="scientific">Paenibacillus lentus</name>
    <dbReference type="NCBI Taxonomy" id="1338368"/>
    <lineage>
        <taxon>Bacteria</taxon>
        <taxon>Bacillati</taxon>
        <taxon>Bacillota</taxon>
        <taxon>Bacilli</taxon>
        <taxon>Bacillales</taxon>
        <taxon>Paenibacillaceae</taxon>
        <taxon>Paenibacillus</taxon>
    </lineage>
</organism>
<proteinExistence type="predicted"/>
<protein>
    <submittedName>
        <fullName evidence="1">Uncharacterized protein</fullName>
    </submittedName>
</protein>